<comment type="caution">
    <text evidence="2">The sequence shown here is derived from an EMBL/GenBank/DDBJ whole genome shotgun (WGS) entry which is preliminary data.</text>
</comment>
<sequence>MANRVRWLIREEIGDSCFSILVDEAKDESEREQMAIILRFVSATGILTERFFAIKGVSETSSETLKHEIMNVLSHFNLQVHKLRGQGYDGASNMRGQWNGLQALFINDCPFAYYVHYFAHRLQLTLVPAAKQCDPIWKFFSILDKLINIVKSSAKRNTELQDAHRLEIDAMLESGERQSGRGANQMSFLQRSGTTRWGSHYDSVLSMLELYNATCKVLENIACDGSNSKIQNEAEGACSSIQSFNFVFGLHVMRSIMGITDFVCQAFQKQSVDILSTLGYVSTAKTLLQDLRDKGWEDMFKQVEDFCLKHKIDIPDMKSKMCRGRNEVDVEHYYHFEYFTVHRFSSCRVRIKI</sequence>
<name>A0AAV0EY34_9ASTE</name>
<feature type="domain" description="DUF4371" evidence="1">
    <location>
        <begin position="6"/>
        <end position="100"/>
    </location>
</feature>
<gene>
    <name evidence="2" type="ORF">CEPIT_LOCUS28877</name>
</gene>
<dbReference type="Proteomes" id="UP001152523">
    <property type="component" value="Unassembled WGS sequence"/>
</dbReference>
<proteinExistence type="predicted"/>
<dbReference type="InterPro" id="IPR055298">
    <property type="entry name" value="AtLOH3-like"/>
</dbReference>
<accession>A0AAV0EY34</accession>
<organism evidence="2 3">
    <name type="scientific">Cuscuta epithymum</name>
    <dbReference type="NCBI Taxonomy" id="186058"/>
    <lineage>
        <taxon>Eukaryota</taxon>
        <taxon>Viridiplantae</taxon>
        <taxon>Streptophyta</taxon>
        <taxon>Embryophyta</taxon>
        <taxon>Tracheophyta</taxon>
        <taxon>Spermatophyta</taxon>
        <taxon>Magnoliopsida</taxon>
        <taxon>eudicotyledons</taxon>
        <taxon>Gunneridae</taxon>
        <taxon>Pentapetalae</taxon>
        <taxon>asterids</taxon>
        <taxon>lamiids</taxon>
        <taxon>Solanales</taxon>
        <taxon>Convolvulaceae</taxon>
        <taxon>Cuscuteae</taxon>
        <taxon>Cuscuta</taxon>
        <taxon>Cuscuta subgen. Cuscuta</taxon>
    </lineage>
</organism>
<dbReference type="SUPFAM" id="SSF53098">
    <property type="entry name" value="Ribonuclease H-like"/>
    <property type="match status" value="1"/>
</dbReference>
<evidence type="ECO:0000313" key="3">
    <source>
        <dbReference type="Proteomes" id="UP001152523"/>
    </source>
</evidence>
<reference evidence="2" key="1">
    <citation type="submission" date="2022-07" db="EMBL/GenBank/DDBJ databases">
        <authorList>
            <person name="Macas J."/>
            <person name="Novak P."/>
            <person name="Neumann P."/>
        </authorList>
    </citation>
    <scope>NUCLEOTIDE SEQUENCE</scope>
</reference>
<protein>
    <recommendedName>
        <fullName evidence="1">DUF4371 domain-containing protein</fullName>
    </recommendedName>
</protein>
<dbReference type="AlphaFoldDB" id="A0AAV0EY34"/>
<dbReference type="Pfam" id="PF14291">
    <property type="entry name" value="DUF4371"/>
    <property type="match status" value="1"/>
</dbReference>
<dbReference type="PANTHER" id="PTHR11697">
    <property type="entry name" value="GENERAL TRANSCRIPTION FACTOR 2-RELATED ZINC FINGER PROTEIN"/>
    <property type="match status" value="1"/>
</dbReference>
<dbReference type="PANTHER" id="PTHR11697:SF230">
    <property type="entry name" value="ZINC FINGER, MYM DOMAIN CONTAINING 1"/>
    <property type="match status" value="1"/>
</dbReference>
<dbReference type="InterPro" id="IPR012337">
    <property type="entry name" value="RNaseH-like_sf"/>
</dbReference>
<dbReference type="EMBL" id="CAMAPF010000949">
    <property type="protein sequence ID" value="CAH9128162.1"/>
    <property type="molecule type" value="Genomic_DNA"/>
</dbReference>
<keyword evidence="3" id="KW-1185">Reference proteome</keyword>
<evidence type="ECO:0000313" key="2">
    <source>
        <dbReference type="EMBL" id="CAH9128162.1"/>
    </source>
</evidence>
<dbReference type="InterPro" id="IPR025398">
    <property type="entry name" value="DUF4371"/>
</dbReference>
<evidence type="ECO:0000259" key="1">
    <source>
        <dbReference type="Pfam" id="PF14291"/>
    </source>
</evidence>